<reference evidence="1" key="2">
    <citation type="journal article" date="2015" name="Data Brief">
        <title>Shoot transcriptome of the giant reed, Arundo donax.</title>
        <authorList>
            <person name="Barrero R.A."/>
            <person name="Guerrero F.D."/>
            <person name="Moolhuijzen P."/>
            <person name="Goolsby J.A."/>
            <person name="Tidwell J."/>
            <person name="Bellgard S.E."/>
            <person name="Bellgard M.I."/>
        </authorList>
    </citation>
    <scope>NUCLEOTIDE SEQUENCE</scope>
    <source>
        <tissue evidence="1">Shoot tissue taken approximately 20 cm above the soil surface</tissue>
    </source>
</reference>
<sequence length="40" mass="4648">MGSECPPHHHRQLDQMHSHPNYVLKWYTLTSPVEMNATSS</sequence>
<protein>
    <submittedName>
        <fullName evidence="1">Uncharacterized protein</fullName>
    </submittedName>
</protein>
<accession>A0A0A9EBV6</accession>
<organism evidence="1">
    <name type="scientific">Arundo donax</name>
    <name type="common">Giant reed</name>
    <name type="synonym">Donax arundinaceus</name>
    <dbReference type="NCBI Taxonomy" id="35708"/>
    <lineage>
        <taxon>Eukaryota</taxon>
        <taxon>Viridiplantae</taxon>
        <taxon>Streptophyta</taxon>
        <taxon>Embryophyta</taxon>
        <taxon>Tracheophyta</taxon>
        <taxon>Spermatophyta</taxon>
        <taxon>Magnoliopsida</taxon>
        <taxon>Liliopsida</taxon>
        <taxon>Poales</taxon>
        <taxon>Poaceae</taxon>
        <taxon>PACMAD clade</taxon>
        <taxon>Arundinoideae</taxon>
        <taxon>Arundineae</taxon>
        <taxon>Arundo</taxon>
    </lineage>
</organism>
<dbReference type="AlphaFoldDB" id="A0A0A9EBV6"/>
<dbReference type="EMBL" id="GBRH01199691">
    <property type="protein sequence ID" value="JAD98204.1"/>
    <property type="molecule type" value="Transcribed_RNA"/>
</dbReference>
<proteinExistence type="predicted"/>
<name>A0A0A9EBV6_ARUDO</name>
<reference evidence="1" key="1">
    <citation type="submission" date="2014-09" db="EMBL/GenBank/DDBJ databases">
        <authorList>
            <person name="Magalhaes I.L.F."/>
            <person name="Oliveira U."/>
            <person name="Santos F.R."/>
            <person name="Vidigal T.H.D.A."/>
            <person name="Brescovit A.D."/>
            <person name="Santos A.J."/>
        </authorList>
    </citation>
    <scope>NUCLEOTIDE SEQUENCE</scope>
    <source>
        <tissue evidence="1">Shoot tissue taken approximately 20 cm above the soil surface</tissue>
    </source>
</reference>
<evidence type="ECO:0000313" key="1">
    <source>
        <dbReference type="EMBL" id="JAD98204.1"/>
    </source>
</evidence>